<dbReference type="InterPro" id="IPR039424">
    <property type="entry name" value="SBP_5"/>
</dbReference>
<dbReference type="Gene3D" id="3.40.190.10">
    <property type="entry name" value="Periplasmic binding protein-like II"/>
    <property type="match status" value="1"/>
</dbReference>
<dbReference type="Proteomes" id="UP000708338">
    <property type="component" value="Unassembled WGS sequence"/>
</dbReference>
<dbReference type="GO" id="GO:1904680">
    <property type="term" value="F:peptide transmembrane transporter activity"/>
    <property type="evidence" value="ECO:0007669"/>
    <property type="project" value="TreeGrafter"/>
</dbReference>
<dbReference type="Gene3D" id="3.90.76.10">
    <property type="entry name" value="Dipeptide-binding Protein, Domain 1"/>
    <property type="match status" value="1"/>
</dbReference>
<accession>A0AA41FI21</accession>
<reference evidence="2" key="1">
    <citation type="journal article" date="2021" name="Gut Microbes">
        <title>A synthetic consortium of 100 gut commensals modulates the composition and function in a colon model of the microbiome of elderly subjects.</title>
        <authorList>
            <person name="Perez M."/>
            <person name="Ntemiri A."/>
            <person name="Tan H."/>
            <person name="Harris H.M.B."/>
            <person name="Roager H.M."/>
            <person name="Ribiere C."/>
            <person name="O'Toole P.W."/>
        </authorList>
    </citation>
    <scope>NUCLEOTIDE SEQUENCE</scope>
    <source>
        <strain evidence="2">MCC335</strain>
    </source>
</reference>
<evidence type="ECO:0000259" key="1">
    <source>
        <dbReference type="Pfam" id="PF00496"/>
    </source>
</evidence>
<name>A0AA41FI21_9FIRM</name>
<evidence type="ECO:0000313" key="3">
    <source>
        <dbReference type="Proteomes" id="UP000708338"/>
    </source>
</evidence>
<dbReference type="Gene3D" id="3.10.105.10">
    <property type="entry name" value="Dipeptide-binding Protein, Domain 3"/>
    <property type="match status" value="1"/>
</dbReference>
<dbReference type="GO" id="GO:0042597">
    <property type="term" value="C:periplasmic space"/>
    <property type="evidence" value="ECO:0007669"/>
    <property type="project" value="UniProtKB-ARBA"/>
</dbReference>
<dbReference type="PANTHER" id="PTHR30290:SF34">
    <property type="entry name" value="ABC TRANSPORTER, PERIPLASMIC OLIGO-PEPTIDE BINDING PROTEIN, PUTATIVE-RELATED"/>
    <property type="match status" value="1"/>
</dbReference>
<dbReference type="AlphaFoldDB" id="A0AA41FI21"/>
<dbReference type="Pfam" id="PF00496">
    <property type="entry name" value="SBP_bac_5"/>
    <property type="match status" value="1"/>
</dbReference>
<proteinExistence type="predicted"/>
<feature type="domain" description="Solute-binding protein family 5" evidence="1">
    <location>
        <begin position="91"/>
        <end position="445"/>
    </location>
</feature>
<dbReference type="InterPro" id="IPR000914">
    <property type="entry name" value="SBP_5_dom"/>
</dbReference>
<evidence type="ECO:0000313" key="2">
    <source>
        <dbReference type="EMBL" id="MBT9812016.1"/>
    </source>
</evidence>
<dbReference type="CDD" id="cd08512">
    <property type="entry name" value="PBP2_NikA_DppA_OppA_like_7"/>
    <property type="match status" value="1"/>
</dbReference>
<dbReference type="GO" id="GO:0043190">
    <property type="term" value="C:ATP-binding cassette (ABC) transporter complex"/>
    <property type="evidence" value="ECO:0007669"/>
    <property type="project" value="InterPro"/>
</dbReference>
<dbReference type="InterPro" id="IPR030678">
    <property type="entry name" value="Peptide/Ni-bd"/>
</dbReference>
<protein>
    <submittedName>
        <fullName evidence="2">ABC transporter substrate-binding protein</fullName>
    </submittedName>
</protein>
<gene>
    <name evidence="2" type="ORF">GPL26_20565</name>
</gene>
<dbReference type="SUPFAM" id="SSF53850">
    <property type="entry name" value="Periplasmic binding protein-like II"/>
    <property type="match status" value="1"/>
</dbReference>
<sequence length="534" mass="60124">MKRGLSVLMGSVLAASLVTVSLLTVSLLTVSLLTGCRESREKGSEDTDVLYHSYYSEPYVTLDPSTEQSNGVKILHNVYETLTRYNDRTDEVEPLLATNWISNEDGTQWVFRLREDVTFHDGEKMNAEAVKKSIDRTINLGKGAAYIWNSVDSIEVTGEYEVTFHLSYSASIPLIASAGYAAYIMSPNVLDKDVEWFNDGNDGGSGPYTISTASARAVTLAAYEGYRGGWEDNQYQYVYIQEVPDSGTRRELLEKGESQLASDFSIEDLKALGEDDKFSVLHANTFTNVILMLNTKSAPCNNKDFRKALAYAFPYEETVDEVLAGYGARSHGMIPAGLWGHSDDLMRYDCDLEKAGEYVKRSGLTDVTVTVSYMRSNTSYSKMLEIYKDNLARIGVTLKLLGMDWDAQRALAGSADPDDCQDIMLMQWWPDYADPASWFSALLVNARDSVGYNFCYLDDRIFESVNKEAVELTATDRDAAKRLYIQMQETIMDECYMIFAYDMMQNYVISNRISGVYENPAYQTCVYYYDISKN</sequence>
<organism evidence="2 3">
    <name type="scientific">Enterocloster citroniae</name>
    <dbReference type="NCBI Taxonomy" id="358743"/>
    <lineage>
        <taxon>Bacteria</taxon>
        <taxon>Bacillati</taxon>
        <taxon>Bacillota</taxon>
        <taxon>Clostridia</taxon>
        <taxon>Lachnospirales</taxon>
        <taxon>Lachnospiraceae</taxon>
        <taxon>Enterocloster</taxon>
    </lineage>
</organism>
<dbReference type="GO" id="GO:0015833">
    <property type="term" value="P:peptide transport"/>
    <property type="evidence" value="ECO:0007669"/>
    <property type="project" value="TreeGrafter"/>
</dbReference>
<dbReference type="PANTHER" id="PTHR30290">
    <property type="entry name" value="PERIPLASMIC BINDING COMPONENT OF ABC TRANSPORTER"/>
    <property type="match status" value="1"/>
</dbReference>
<dbReference type="EMBL" id="WQPS01000041">
    <property type="protein sequence ID" value="MBT9812016.1"/>
    <property type="molecule type" value="Genomic_DNA"/>
</dbReference>
<dbReference type="RefSeq" id="WP_045092152.1">
    <property type="nucleotide sequence ID" value="NZ_CABJDD010000004.1"/>
</dbReference>
<dbReference type="PIRSF" id="PIRSF002741">
    <property type="entry name" value="MppA"/>
    <property type="match status" value="1"/>
</dbReference>
<comment type="caution">
    <text evidence="2">The sequence shown here is derived from an EMBL/GenBank/DDBJ whole genome shotgun (WGS) entry which is preliminary data.</text>
</comment>